<organism evidence="2 3">
    <name type="scientific">Penicillium canariense</name>
    <dbReference type="NCBI Taxonomy" id="189055"/>
    <lineage>
        <taxon>Eukaryota</taxon>
        <taxon>Fungi</taxon>
        <taxon>Dikarya</taxon>
        <taxon>Ascomycota</taxon>
        <taxon>Pezizomycotina</taxon>
        <taxon>Eurotiomycetes</taxon>
        <taxon>Eurotiomycetidae</taxon>
        <taxon>Eurotiales</taxon>
        <taxon>Aspergillaceae</taxon>
        <taxon>Penicillium</taxon>
    </lineage>
</organism>
<reference evidence="2" key="2">
    <citation type="journal article" date="2023" name="IMA Fungus">
        <title>Comparative genomic study of the Penicillium genus elucidates a diverse pangenome and 15 lateral gene transfer events.</title>
        <authorList>
            <person name="Petersen C."/>
            <person name="Sorensen T."/>
            <person name="Nielsen M.R."/>
            <person name="Sondergaard T.E."/>
            <person name="Sorensen J.L."/>
            <person name="Fitzpatrick D.A."/>
            <person name="Frisvad J.C."/>
            <person name="Nielsen K.L."/>
        </authorList>
    </citation>
    <scope>NUCLEOTIDE SEQUENCE</scope>
    <source>
        <strain evidence="2">IBT 26290</strain>
    </source>
</reference>
<feature type="compositionally biased region" description="Acidic residues" evidence="1">
    <location>
        <begin position="211"/>
        <end position="233"/>
    </location>
</feature>
<evidence type="ECO:0000313" key="3">
    <source>
        <dbReference type="Proteomes" id="UP001149163"/>
    </source>
</evidence>
<feature type="compositionally biased region" description="Basic and acidic residues" evidence="1">
    <location>
        <begin position="28"/>
        <end position="37"/>
    </location>
</feature>
<dbReference type="PANTHER" id="PTHR37781">
    <property type="entry name" value="TFIIH COMPLEX SUBUNIT"/>
    <property type="match status" value="1"/>
</dbReference>
<dbReference type="AlphaFoldDB" id="A0A9W9IFP9"/>
<proteinExistence type="predicted"/>
<protein>
    <submittedName>
        <fullName evidence="2">Uncharacterized protein</fullName>
    </submittedName>
</protein>
<dbReference type="EMBL" id="JAPQKN010000001">
    <property type="protein sequence ID" value="KAJ5175542.1"/>
    <property type="molecule type" value="Genomic_DNA"/>
</dbReference>
<dbReference type="GO" id="GO:0005675">
    <property type="term" value="C:transcription factor TFIIH holo complex"/>
    <property type="evidence" value="ECO:0007669"/>
    <property type="project" value="TreeGrafter"/>
</dbReference>
<gene>
    <name evidence="2" type="ORF">N7482_001419</name>
</gene>
<dbReference type="RefSeq" id="XP_056547150.1">
    <property type="nucleotide sequence ID" value="XM_056683544.1"/>
</dbReference>
<feature type="region of interest" description="Disordered" evidence="1">
    <location>
        <begin position="203"/>
        <end position="239"/>
    </location>
</feature>
<feature type="compositionally biased region" description="Acidic residues" evidence="1">
    <location>
        <begin position="9"/>
        <end position="19"/>
    </location>
</feature>
<dbReference type="Proteomes" id="UP001149163">
    <property type="component" value="Unassembled WGS sequence"/>
</dbReference>
<sequence>MSNQPADGYDSDEDVEFEDVPIQPQRHSSADLLDRPSEHAGPVSMIIPWAPALNIPPQREAPLAPGSNAEMQLRGRLSAGIDRINSRHMKFQLGVDGRYTGIQQLADDIEGIADMLWESATPTIQVEGLISLAGLLERNLRSYPFDPQPTLTILNKLDYYLTALMQGEHPESNVRLPGADADRPLVTPTQRVRIRSIAETTRTSLFSVMPQDDDEDEGEGEGETGDDDQEEPEMPGWMMQASRVYERVLMLLGDLGDPNETGEFLTE</sequence>
<comment type="caution">
    <text evidence="2">The sequence shown here is derived from an EMBL/GenBank/DDBJ whole genome shotgun (WGS) entry which is preliminary data.</text>
</comment>
<dbReference type="InterPro" id="IPR031349">
    <property type="entry name" value="Tfb6"/>
</dbReference>
<reference evidence="2" key="1">
    <citation type="submission" date="2022-11" db="EMBL/GenBank/DDBJ databases">
        <authorList>
            <person name="Petersen C."/>
        </authorList>
    </citation>
    <scope>NUCLEOTIDE SEQUENCE</scope>
    <source>
        <strain evidence="2">IBT 26290</strain>
    </source>
</reference>
<dbReference type="Pfam" id="PF17110">
    <property type="entry name" value="TFB6"/>
    <property type="match status" value="1"/>
</dbReference>
<dbReference type="GeneID" id="81422720"/>
<feature type="region of interest" description="Disordered" evidence="1">
    <location>
        <begin position="1"/>
        <end position="37"/>
    </location>
</feature>
<name>A0A9W9IFP9_9EURO</name>
<accession>A0A9W9IFP9</accession>
<dbReference type="OrthoDB" id="2567806at2759"/>
<dbReference type="PANTHER" id="PTHR37781:SF1">
    <property type="entry name" value="ADR380WP"/>
    <property type="match status" value="1"/>
</dbReference>
<evidence type="ECO:0000256" key="1">
    <source>
        <dbReference type="SAM" id="MobiDB-lite"/>
    </source>
</evidence>
<evidence type="ECO:0000313" key="2">
    <source>
        <dbReference type="EMBL" id="KAJ5175542.1"/>
    </source>
</evidence>
<keyword evidence="3" id="KW-1185">Reference proteome</keyword>